<dbReference type="OrthoDB" id="10280283at2759"/>
<gene>
    <name evidence="2" type="ORF">Bca52824_022909</name>
</gene>
<evidence type="ECO:0000313" key="3">
    <source>
        <dbReference type="Proteomes" id="UP000886595"/>
    </source>
</evidence>
<accession>A0A8X8AV16</accession>
<reference evidence="2 3" key="1">
    <citation type="submission" date="2020-02" db="EMBL/GenBank/DDBJ databases">
        <authorList>
            <person name="Ma Q."/>
            <person name="Huang Y."/>
            <person name="Song X."/>
            <person name="Pei D."/>
        </authorList>
    </citation>
    <scope>NUCLEOTIDE SEQUENCE [LARGE SCALE GENOMIC DNA]</scope>
    <source>
        <strain evidence="2">Sxm20200214</strain>
        <tissue evidence="2">Leaf</tissue>
    </source>
</reference>
<protein>
    <submittedName>
        <fullName evidence="2">Uncharacterized protein</fullName>
    </submittedName>
</protein>
<dbReference type="Proteomes" id="UP000886595">
    <property type="component" value="Unassembled WGS sequence"/>
</dbReference>
<keyword evidence="3" id="KW-1185">Reference proteome</keyword>
<proteinExistence type="predicted"/>
<organism evidence="2 3">
    <name type="scientific">Brassica carinata</name>
    <name type="common">Ethiopian mustard</name>
    <name type="synonym">Abyssinian cabbage</name>
    <dbReference type="NCBI Taxonomy" id="52824"/>
    <lineage>
        <taxon>Eukaryota</taxon>
        <taxon>Viridiplantae</taxon>
        <taxon>Streptophyta</taxon>
        <taxon>Embryophyta</taxon>
        <taxon>Tracheophyta</taxon>
        <taxon>Spermatophyta</taxon>
        <taxon>Magnoliopsida</taxon>
        <taxon>eudicotyledons</taxon>
        <taxon>Gunneridae</taxon>
        <taxon>Pentapetalae</taxon>
        <taxon>rosids</taxon>
        <taxon>malvids</taxon>
        <taxon>Brassicales</taxon>
        <taxon>Brassicaceae</taxon>
        <taxon>Brassiceae</taxon>
        <taxon>Brassica</taxon>
    </lineage>
</organism>
<evidence type="ECO:0000256" key="1">
    <source>
        <dbReference type="SAM" id="MobiDB-lite"/>
    </source>
</evidence>
<dbReference type="AlphaFoldDB" id="A0A8X8AV16"/>
<name>A0A8X8AV16_BRACI</name>
<sequence>MEPIDERVHKFETSHLSVPKHHRPCEAVGILKRVSRIHDPVKIAVSYFVFEDESPIPPDRSVQPYSYIGVLDNHRHASVSQSGLRYRSDFDKGPTEPASVDTLHIS</sequence>
<comment type="caution">
    <text evidence="2">The sequence shown here is derived from an EMBL/GenBank/DDBJ whole genome shotgun (WGS) entry which is preliminary data.</text>
</comment>
<dbReference type="EMBL" id="JAAMPC010000005">
    <property type="protein sequence ID" value="KAG2311352.1"/>
    <property type="molecule type" value="Genomic_DNA"/>
</dbReference>
<feature type="region of interest" description="Disordered" evidence="1">
    <location>
        <begin position="78"/>
        <end position="106"/>
    </location>
</feature>
<evidence type="ECO:0000313" key="2">
    <source>
        <dbReference type="EMBL" id="KAG2311352.1"/>
    </source>
</evidence>